<dbReference type="InterPro" id="IPR037229">
    <property type="entry name" value="Ribosomal_bL35_sf"/>
</dbReference>
<keyword evidence="2 5" id="KW-0689">Ribosomal protein</keyword>
<evidence type="ECO:0000256" key="6">
    <source>
        <dbReference type="RuleBase" id="RU000568"/>
    </source>
</evidence>
<dbReference type="NCBIfam" id="TIGR00001">
    <property type="entry name" value="rpmI_bact"/>
    <property type="match status" value="1"/>
</dbReference>
<evidence type="ECO:0000256" key="3">
    <source>
        <dbReference type="ARBA" id="ARBA00023274"/>
    </source>
</evidence>
<dbReference type="FunFam" id="4.10.410.60:FF:000001">
    <property type="entry name" value="50S ribosomal protein L35"/>
    <property type="match status" value="1"/>
</dbReference>
<evidence type="ECO:0000256" key="1">
    <source>
        <dbReference type="ARBA" id="ARBA00006598"/>
    </source>
</evidence>
<evidence type="ECO:0000256" key="7">
    <source>
        <dbReference type="SAM" id="MobiDB-lite"/>
    </source>
</evidence>
<dbReference type="InterPro" id="IPR001706">
    <property type="entry name" value="Ribosomal_bL35"/>
</dbReference>
<dbReference type="InterPro" id="IPR021137">
    <property type="entry name" value="Ribosomal_bL35-like"/>
</dbReference>
<dbReference type="STRING" id="1423811.FC72_GL000031"/>
<dbReference type="PANTHER" id="PTHR33343">
    <property type="entry name" value="54S RIBOSOMAL PROTEIN BL35M"/>
    <property type="match status" value="1"/>
</dbReference>
<dbReference type="GO" id="GO:0022625">
    <property type="term" value="C:cytosolic large ribosomal subunit"/>
    <property type="evidence" value="ECO:0007669"/>
    <property type="project" value="TreeGrafter"/>
</dbReference>
<evidence type="ECO:0000256" key="4">
    <source>
        <dbReference type="ARBA" id="ARBA00071664"/>
    </source>
</evidence>
<dbReference type="Gene3D" id="4.10.410.60">
    <property type="match status" value="1"/>
</dbReference>
<feature type="region of interest" description="Disordered" evidence="7">
    <location>
        <begin position="1"/>
        <end position="55"/>
    </location>
</feature>
<name>A0A0R1J2N4_9LACO</name>
<feature type="compositionally biased region" description="Basic residues" evidence="7">
    <location>
        <begin position="9"/>
        <end position="21"/>
    </location>
</feature>
<evidence type="ECO:0000256" key="2">
    <source>
        <dbReference type="ARBA" id="ARBA00022980"/>
    </source>
</evidence>
<evidence type="ECO:0000313" key="8">
    <source>
        <dbReference type="EMBL" id="KRK65590.1"/>
    </source>
</evidence>
<comment type="similarity">
    <text evidence="1 5 6">Belongs to the bacterial ribosomal protein bL35 family.</text>
</comment>
<dbReference type="HAMAP" id="MF_00514">
    <property type="entry name" value="Ribosomal_bL35"/>
    <property type="match status" value="1"/>
</dbReference>
<keyword evidence="3 5" id="KW-0687">Ribonucleoprotein</keyword>
<dbReference type="InterPro" id="IPR018265">
    <property type="entry name" value="Ribosomal_bL35_CS"/>
</dbReference>
<proteinExistence type="inferred from homology"/>
<dbReference type="GO" id="GO:0003735">
    <property type="term" value="F:structural constituent of ribosome"/>
    <property type="evidence" value="ECO:0007669"/>
    <property type="project" value="InterPro"/>
</dbReference>
<sequence>MEGLSMPKQKTHRASAKRFKKTANGGWKRSHAYTSHRFHGKTKKQRRQLAKPGMVDASDMKRIKQMLATY</sequence>
<dbReference type="PROSITE" id="PS00936">
    <property type="entry name" value="RIBOSOMAL_L35"/>
    <property type="match status" value="1"/>
</dbReference>
<organism evidence="8 9">
    <name type="scientific">Companilactobacillus tucceti DSM 20183</name>
    <dbReference type="NCBI Taxonomy" id="1423811"/>
    <lineage>
        <taxon>Bacteria</taxon>
        <taxon>Bacillati</taxon>
        <taxon>Bacillota</taxon>
        <taxon>Bacilli</taxon>
        <taxon>Lactobacillales</taxon>
        <taxon>Lactobacillaceae</taxon>
        <taxon>Companilactobacillus</taxon>
    </lineage>
</organism>
<dbReference type="PRINTS" id="PR00064">
    <property type="entry name" value="RIBOSOMALL35"/>
</dbReference>
<feature type="compositionally biased region" description="Basic residues" evidence="7">
    <location>
        <begin position="28"/>
        <end position="49"/>
    </location>
</feature>
<evidence type="ECO:0000256" key="5">
    <source>
        <dbReference type="HAMAP-Rule" id="MF_00514"/>
    </source>
</evidence>
<dbReference type="SUPFAM" id="SSF143034">
    <property type="entry name" value="L35p-like"/>
    <property type="match status" value="1"/>
</dbReference>
<dbReference type="PATRIC" id="fig|1423811.3.peg.31"/>
<reference evidence="8 9" key="1">
    <citation type="journal article" date="2015" name="Genome Announc.">
        <title>Expanding the biotechnology potential of lactobacilli through comparative genomics of 213 strains and associated genera.</title>
        <authorList>
            <person name="Sun Z."/>
            <person name="Harris H.M."/>
            <person name="McCann A."/>
            <person name="Guo C."/>
            <person name="Argimon S."/>
            <person name="Zhang W."/>
            <person name="Yang X."/>
            <person name="Jeffery I.B."/>
            <person name="Cooney J.C."/>
            <person name="Kagawa T.F."/>
            <person name="Liu W."/>
            <person name="Song Y."/>
            <person name="Salvetti E."/>
            <person name="Wrobel A."/>
            <person name="Rasinkangas P."/>
            <person name="Parkhill J."/>
            <person name="Rea M.C."/>
            <person name="O'Sullivan O."/>
            <person name="Ritari J."/>
            <person name="Douillard F.P."/>
            <person name="Paul Ross R."/>
            <person name="Yang R."/>
            <person name="Briner A.E."/>
            <person name="Felis G.E."/>
            <person name="de Vos W.M."/>
            <person name="Barrangou R."/>
            <person name="Klaenhammer T.R."/>
            <person name="Caufield P.W."/>
            <person name="Cui Y."/>
            <person name="Zhang H."/>
            <person name="O'Toole P.W."/>
        </authorList>
    </citation>
    <scope>NUCLEOTIDE SEQUENCE [LARGE SCALE GENOMIC DNA]</scope>
    <source>
        <strain evidence="8 9">DSM 20183</strain>
    </source>
</reference>
<dbReference type="AlphaFoldDB" id="A0A0R1J2N4"/>
<dbReference type="GO" id="GO:0006412">
    <property type="term" value="P:translation"/>
    <property type="evidence" value="ECO:0007669"/>
    <property type="project" value="UniProtKB-UniRule"/>
</dbReference>
<dbReference type="PANTHER" id="PTHR33343:SF1">
    <property type="entry name" value="LARGE RIBOSOMAL SUBUNIT PROTEIN BL35M"/>
    <property type="match status" value="1"/>
</dbReference>
<keyword evidence="9" id="KW-1185">Reference proteome</keyword>
<comment type="caution">
    <text evidence="8">The sequence shown here is derived from an EMBL/GenBank/DDBJ whole genome shotgun (WGS) entry which is preliminary data.</text>
</comment>
<dbReference type="EMBL" id="AZDG01000001">
    <property type="protein sequence ID" value="KRK65590.1"/>
    <property type="molecule type" value="Genomic_DNA"/>
</dbReference>
<dbReference type="Pfam" id="PF01632">
    <property type="entry name" value="Ribosomal_L35p"/>
    <property type="match status" value="1"/>
</dbReference>
<gene>
    <name evidence="5" type="primary">rpmI</name>
    <name evidence="8" type="ORF">FC72_GL000031</name>
</gene>
<accession>A0A0R1J2N4</accession>
<protein>
    <recommendedName>
        <fullName evidence="4 5">Large ribosomal subunit protein bL35</fullName>
    </recommendedName>
</protein>
<evidence type="ECO:0000313" key="9">
    <source>
        <dbReference type="Proteomes" id="UP000050929"/>
    </source>
</evidence>
<dbReference type="Proteomes" id="UP000050929">
    <property type="component" value="Unassembled WGS sequence"/>
</dbReference>